<comment type="caution">
    <text evidence="2">The sequence shown here is derived from an EMBL/GenBank/DDBJ whole genome shotgun (WGS) entry which is preliminary data.</text>
</comment>
<dbReference type="GO" id="GO:0005507">
    <property type="term" value="F:copper ion binding"/>
    <property type="evidence" value="ECO:0007669"/>
    <property type="project" value="TreeGrafter"/>
</dbReference>
<protein>
    <recommendedName>
        <fullName evidence="1">UVR domain-containing protein</fullName>
    </recommendedName>
</protein>
<dbReference type="InterPro" id="IPR025542">
    <property type="entry name" value="YacH"/>
</dbReference>
<reference evidence="2" key="1">
    <citation type="journal article" date="2020" name="mSystems">
        <title>Genome- and Community-Level Interaction Insights into Carbon Utilization and Element Cycling Functions of Hydrothermarchaeota in Hydrothermal Sediment.</title>
        <authorList>
            <person name="Zhou Z."/>
            <person name="Liu Y."/>
            <person name="Xu W."/>
            <person name="Pan J."/>
            <person name="Luo Z.H."/>
            <person name="Li M."/>
        </authorList>
    </citation>
    <scope>NUCLEOTIDE SEQUENCE [LARGE SCALE GENOMIC DNA]</scope>
    <source>
        <strain evidence="2">HyVt-74</strain>
    </source>
</reference>
<dbReference type="PANTHER" id="PTHR38430:SF1">
    <property type="entry name" value="PROTEIN-ARGININE KINASE ACTIVATOR PROTEIN"/>
    <property type="match status" value="1"/>
</dbReference>
<evidence type="ECO:0000259" key="1">
    <source>
        <dbReference type="PROSITE" id="PS50151"/>
    </source>
</evidence>
<dbReference type="Pfam" id="PF02151">
    <property type="entry name" value="UVR"/>
    <property type="match status" value="1"/>
</dbReference>
<accession>A0A7C5DH10</accession>
<evidence type="ECO:0000313" key="2">
    <source>
        <dbReference type="EMBL" id="HHE04863.1"/>
    </source>
</evidence>
<sequence length="156" mass="18390">MKCDRCGKRKAEINFVEVTKDGTRIIHLCKDCAREMGILKPHIDEEKKEIDENFIPQCPVCGLTFEEFEDTHIFGCTTCYNAFRPKLYTIFKEIHGSDYYKGTGIKQDERILTIKKNLRILRKKLEQYVEDEKYEDAIKIRNEIEKFEKELKANGS</sequence>
<dbReference type="AlphaFoldDB" id="A0A7C5DH10"/>
<dbReference type="InterPro" id="IPR001943">
    <property type="entry name" value="UVR_dom"/>
</dbReference>
<dbReference type="GO" id="GO:0050897">
    <property type="term" value="F:cobalt ion binding"/>
    <property type="evidence" value="ECO:0007669"/>
    <property type="project" value="TreeGrafter"/>
</dbReference>
<organism evidence="2">
    <name type="scientific">candidate division WOR-3 bacterium</name>
    <dbReference type="NCBI Taxonomy" id="2052148"/>
    <lineage>
        <taxon>Bacteria</taxon>
        <taxon>Bacteria division WOR-3</taxon>
    </lineage>
</organism>
<feature type="domain" description="UVR" evidence="1">
    <location>
        <begin position="115"/>
        <end position="150"/>
    </location>
</feature>
<dbReference type="PANTHER" id="PTHR38430">
    <property type="entry name" value="PROTEIN-ARGININE KINASE ACTIVATOR PROTEIN"/>
    <property type="match status" value="1"/>
</dbReference>
<dbReference type="GO" id="GO:0046870">
    <property type="term" value="F:cadmium ion binding"/>
    <property type="evidence" value="ECO:0007669"/>
    <property type="project" value="TreeGrafter"/>
</dbReference>
<dbReference type="GO" id="GO:0008270">
    <property type="term" value="F:zinc ion binding"/>
    <property type="evidence" value="ECO:0007669"/>
    <property type="project" value="TreeGrafter"/>
</dbReference>
<dbReference type="PROSITE" id="PS50151">
    <property type="entry name" value="UVR"/>
    <property type="match status" value="1"/>
</dbReference>
<dbReference type="GO" id="GO:1990170">
    <property type="term" value="P:stress response to cadmium ion"/>
    <property type="evidence" value="ECO:0007669"/>
    <property type="project" value="TreeGrafter"/>
</dbReference>
<name>A0A7C5DH10_UNCW3</name>
<dbReference type="Proteomes" id="UP000886110">
    <property type="component" value="Unassembled WGS sequence"/>
</dbReference>
<dbReference type="PIRSF" id="PIRSF015034">
    <property type="entry name" value="YacH"/>
    <property type="match status" value="1"/>
</dbReference>
<dbReference type="GO" id="GO:1990169">
    <property type="term" value="P:stress response to copper ion"/>
    <property type="evidence" value="ECO:0007669"/>
    <property type="project" value="TreeGrafter"/>
</dbReference>
<proteinExistence type="predicted"/>
<dbReference type="EMBL" id="DRTB01000167">
    <property type="protein sequence ID" value="HHE04863.1"/>
    <property type="molecule type" value="Genomic_DNA"/>
</dbReference>
<gene>
    <name evidence="2" type="ORF">ENL19_02235</name>
</gene>